<evidence type="ECO:0000256" key="1">
    <source>
        <dbReference type="SAM" id="MobiDB-lite"/>
    </source>
</evidence>
<evidence type="ECO:0000313" key="2">
    <source>
        <dbReference type="EMBL" id="CAH0375389.1"/>
    </source>
</evidence>
<proteinExistence type="predicted"/>
<name>A0A8J2SXN1_9STRA</name>
<sequence>GIFFAVRRGGCPNDGGLRRLSRLGGGVGQEVQHATGALGAALLVDGADAPPRRRAALRRGAALLRRRRPRRYFPRVRDRRQARPRQSVHVAPQVRVDLARRLVRAHGLVRDGLRQRRDVGVREARVEVADRAARDAAAGRHLEPDGVARVPRGHERVEVRLQVGREVRRRRAARRRAPHDRRRERRDLRFAELRVGHLDVARRQALAALDVAPQLRVGRRRGPRRRRRPRRWRRRSLSAGPARDGRHRGRRRPLAPRLRRPARSRVRGGGLALVGSERSPPRRWGADREGRGGGIGPVRGLGLGVVRGRGCGPAGSEGFVLESETGGRRPLLLELL</sequence>
<feature type="compositionally biased region" description="Basic residues" evidence="1">
    <location>
        <begin position="217"/>
        <end position="236"/>
    </location>
</feature>
<accession>A0A8J2SXN1</accession>
<feature type="region of interest" description="Disordered" evidence="1">
    <location>
        <begin position="217"/>
        <end position="295"/>
    </location>
</feature>
<reference evidence="2" key="1">
    <citation type="submission" date="2021-11" db="EMBL/GenBank/DDBJ databases">
        <authorList>
            <consortium name="Genoscope - CEA"/>
            <person name="William W."/>
        </authorList>
    </citation>
    <scope>NUCLEOTIDE SEQUENCE</scope>
</reference>
<gene>
    <name evidence="2" type="ORF">PECAL_4P27220</name>
</gene>
<feature type="non-terminal residue" evidence="2">
    <location>
        <position position="1"/>
    </location>
</feature>
<keyword evidence="3" id="KW-1185">Reference proteome</keyword>
<dbReference type="EMBL" id="CAKKNE010000004">
    <property type="protein sequence ID" value="CAH0375389.1"/>
    <property type="molecule type" value="Genomic_DNA"/>
</dbReference>
<comment type="caution">
    <text evidence="2">The sequence shown here is derived from an EMBL/GenBank/DDBJ whole genome shotgun (WGS) entry which is preliminary data.</text>
</comment>
<dbReference type="Proteomes" id="UP000789595">
    <property type="component" value="Unassembled WGS sequence"/>
</dbReference>
<organism evidence="2 3">
    <name type="scientific">Pelagomonas calceolata</name>
    <dbReference type="NCBI Taxonomy" id="35677"/>
    <lineage>
        <taxon>Eukaryota</taxon>
        <taxon>Sar</taxon>
        <taxon>Stramenopiles</taxon>
        <taxon>Ochrophyta</taxon>
        <taxon>Pelagophyceae</taxon>
        <taxon>Pelagomonadales</taxon>
        <taxon>Pelagomonadaceae</taxon>
        <taxon>Pelagomonas</taxon>
    </lineage>
</organism>
<feature type="compositionally biased region" description="Basic residues" evidence="1">
    <location>
        <begin position="245"/>
        <end position="266"/>
    </location>
</feature>
<protein>
    <submittedName>
        <fullName evidence="2">Uncharacterized protein</fullName>
    </submittedName>
</protein>
<dbReference type="AlphaFoldDB" id="A0A8J2SXN1"/>
<evidence type="ECO:0000313" key="3">
    <source>
        <dbReference type="Proteomes" id="UP000789595"/>
    </source>
</evidence>